<dbReference type="KEGG" id="acm:AciX9_3907"/>
<dbReference type="Pfam" id="PF25954">
    <property type="entry name" value="Beta-barrel_RND_2"/>
    <property type="match status" value="1"/>
</dbReference>
<feature type="chain" id="PRO_5003234253" evidence="2">
    <location>
        <begin position="26"/>
        <end position="406"/>
    </location>
</feature>
<dbReference type="OrthoDB" id="7422354at2"/>
<dbReference type="GO" id="GO:1990281">
    <property type="term" value="C:efflux pump complex"/>
    <property type="evidence" value="ECO:0007669"/>
    <property type="project" value="TreeGrafter"/>
</dbReference>
<protein>
    <submittedName>
        <fullName evidence="6">Efflux transporter, RND family, MFP subunit</fullName>
    </submittedName>
</protein>
<gene>
    <name evidence="6" type="ordered locus">AciX9_3907</name>
</gene>
<feature type="domain" description="Multidrug resistance protein MdtA-like barrel-sandwich hybrid" evidence="3">
    <location>
        <begin position="62"/>
        <end position="227"/>
    </location>
</feature>
<feature type="signal peptide" evidence="2">
    <location>
        <begin position="1"/>
        <end position="25"/>
    </location>
</feature>
<dbReference type="PANTHER" id="PTHR30469:SF37">
    <property type="entry name" value="RAGD PROTEIN"/>
    <property type="match status" value="1"/>
</dbReference>
<evidence type="ECO:0000259" key="5">
    <source>
        <dbReference type="Pfam" id="PF25989"/>
    </source>
</evidence>
<dbReference type="Gene3D" id="2.40.50.100">
    <property type="match status" value="2"/>
</dbReference>
<dbReference type="SUPFAM" id="SSF111369">
    <property type="entry name" value="HlyD-like secretion proteins"/>
    <property type="match status" value="1"/>
</dbReference>
<proteinExistence type="inferred from homology"/>
<keyword evidence="2" id="KW-0732">Signal</keyword>
<dbReference type="InterPro" id="IPR058625">
    <property type="entry name" value="MdtA-like_BSH"/>
</dbReference>
<sequence length="406" mass="43168">MRLSSYMLAACSLVGSGLLCSCHSAPPPPTATDNPVVPVAAVKTENLSNEMVLTAEFIPYQDVDVMAKVSGYVRSIRVDIGDHVKQGDLLATLEVPELQDEQGKAAAGVSAAQANILTAQAAERRAKAQADIAHLSYQRILDVSKKEVGLVPRQEIDVAQSRDLEAAAQLASAQSAIQAAQENQTVATSERSRAGAMLQYATIRAPFSGVITKRYANTGSMIQAGISSQTQAMPVVRLAQNSVLRLMLPVPVSAVSLIHNGQAVDVNVTTLGRKFPGTVTRYADSLQTSTRTMETEVDVKNTDNTLVPGMYAEVHLHLADRPNALSVPLDAVDGLGTGAQQVWIVRDGQLHQVKVTTGIQTATRVEIVSGLQLGQQVVVGRHSGLTEGEKVEPHVAAYDQESISHS</sequence>
<dbReference type="GO" id="GO:0015562">
    <property type="term" value="F:efflux transmembrane transporter activity"/>
    <property type="evidence" value="ECO:0007669"/>
    <property type="project" value="TreeGrafter"/>
</dbReference>
<dbReference type="Pfam" id="PF25917">
    <property type="entry name" value="BSH_RND"/>
    <property type="match status" value="1"/>
</dbReference>
<feature type="domain" description="CusB-like beta-barrel" evidence="4">
    <location>
        <begin position="250"/>
        <end position="317"/>
    </location>
</feature>
<accession>E8X6N3</accession>
<dbReference type="AlphaFoldDB" id="E8X6N3"/>
<dbReference type="HOGENOM" id="CLU_018816_1_2_0"/>
<evidence type="ECO:0000259" key="4">
    <source>
        <dbReference type="Pfam" id="PF25954"/>
    </source>
</evidence>
<feature type="domain" description="YknX-like C-terminal permuted SH3-like" evidence="5">
    <location>
        <begin position="324"/>
        <end position="392"/>
    </location>
</feature>
<evidence type="ECO:0000313" key="6">
    <source>
        <dbReference type="EMBL" id="ADW71183.1"/>
    </source>
</evidence>
<reference evidence="7" key="1">
    <citation type="submission" date="2011-01" db="EMBL/GenBank/DDBJ databases">
        <title>Complete sequence of plasmid2 of Acidobacterium sp. MP5ACTX9.</title>
        <authorList>
            <consortium name="US DOE Joint Genome Institute"/>
            <person name="Lucas S."/>
            <person name="Copeland A."/>
            <person name="Lapidus A."/>
            <person name="Cheng J.-F."/>
            <person name="Goodwin L."/>
            <person name="Pitluck S."/>
            <person name="Teshima H."/>
            <person name="Detter J.C."/>
            <person name="Han C."/>
            <person name="Tapia R."/>
            <person name="Land M."/>
            <person name="Hauser L."/>
            <person name="Kyrpides N."/>
            <person name="Ivanova N."/>
            <person name="Ovchinnikova G."/>
            <person name="Pagani I."/>
            <person name="Rawat S.R."/>
            <person name="Mannisto M."/>
            <person name="Haggblom M.M."/>
            <person name="Woyke T."/>
        </authorList>
    </citation>
    <scope>NUCLEOTIDE SEQUENCE [LARGE SCALE GENOMIC DNA]</scope>
    <source>
        <strain evidence="7">MP5ACTX9</strain>
        <plasmid evidence="7">Plasmid pACIX902</plasmid>
    </source>
</reference>
<dbReference type="NCBIfam" id="TIGR01730">
    <property type="entry name" value="RND_mfp"/>
    <property type="match status" value="1"/>
</dbReference>
<geneLocation type="plasmid" evidence="6 7">
    <name>pACIX902</name>
</geneLocation>
<keyword evidence="7" id="KW-1185">Reference proteome</keyword>
<dbReference type="InterPro" id="IPR006143">
    <property type="entry name" value="RND_pump_MFP"/>
</dbReference>
<evidence type="ECO:0000256" key="1">
    <source>
        <dbReference type="ARBA" id="ARBA00009477"/>
    </source>
</evidence>
<organism evidence="7">
    <name type="scientific">Granulicella tundricola (strain ATCC BAA-1859 / DSM 23138 / MP5ACTX9)</name>
    <dbReference type="NCBI Taxonomy" id="1198114"/>
    <lineage>
        <taxon>Bacteria</taxon>
        <taxon>Pseudomonadati</taxon>
        <taxon>Acidobacteriota</taxon>
        <taxon>Terriglobia</taxon>
        <taxon>Terriglobales</taxon>
        <taxon>Acidobacteriaceae</taxon>
        <taxon>Granulicella</taxon>
    </lineage>
</organism>
<dbReference type="EMBL" id="CP002482">
    <property type="protein sequence ID" value="ADW71183.1"/>
    <property type="molecule type" value="Genomic_DNA"/>
</dbReference>
<name>E8X6N3_GRATM</name>
<dbReference type="Gene3D" id="2.40.420.20">
    <property type="match status" value="1"/>
</dbReference>
<dbReference type="Pfam" id="PF25989">
    <property type="entry name" value="YknX_C"/>
    <property type="match status" value="1"/>
</dbReference>
<dbReference type="Gene3D" id="2.40.30.170">
    <property type="match status" value="1"/>
</dbReference>
<comment type="similarity">
    <text evidence="1">Belongs to the membrane fusion protein (MFP) (TC 8.A.1) family.</text>
</comment>
<evidence type="ECO:0000259" key="3">
    <source>
        <dbReference type="Pfam" id="PF25917"/>
    </source>
</evidence>
<keyword evidence="6" id="KW-0614">Plasmid</keyword>
<dbReference type="PANTHER" id="PTHR30469">
    <property type="entry name" value="MULTIDRUG RESISTANCE PROTEIN MDTA"/>
    <property type="match status" value="1"/>
</dbReference>
<dbReference type="Proteomes" id="UP000000343">
    <property type="component" value="Plasmid pACIX902"/>
</dbReference>
<evidence type="ECO:0000313" key="7">
    <source>
        <dbReference type="Proteomes" id="UP000000343"/>
    </source>
</evidence>
<dbReference type="InterPro" id="IPR058792">
    <property type="entry name" value="Beta-barrel_RND_2"/>
</dbReference>
<dbReference type="InterPro" id="IPR058637">
    <property type="entry name" value="YknX-like_C"/>
</dbReference>
<dbReference type="PROSITE" id="PS51257">
    <property type="entry name" value="PROKAR_LIPOPROTEIN"/>
    <property type="match status" value="1"/>
</dbReference>
<evidence type="ECO:0000256" key="2">
    <source>
        <dbReference type="SAM" id="SignalP"/>
    </source>
</evidence>